<dbReference type="KEGG" id="ssl:SS1G_08719"/>
<dbReference type="RefSeq" id="XP_001589955.1">
    <property type="nucleotide sequence ID" value="XM_001589905.1"/>
</dbReference>
<name>A7ETR2_SCLS1</name>
<accession>A7ETR2</accession>
<evidence type="ECO:0000313" key="1">
    <source>
        <dbReference type="EMBL" id="EDN92854.1"/>
    </source>
</evidence>
<organism evidence="1 2">
    <name type="scientific">Sclerotinia sclerotiorum (strain ATCC 18683 / 1980 / Ss-1)</name>
    <name type="common">White mold</name>
    <name type="synonym">Whetzelinia sclerotiorum</name>
    <dbReference type="NCBI Taxonomy" id="665079"/>
    <lineage>
        <taxon>Eukaryota</taxon>
        <taxon>Fungi</taxon>
        <taxon>Dikarya</taxon>
        <taxon>Ascomycota</taxon>
        <taxon>Pezizomycotina</taxon>
        <taxon>Leotiomycetes</taxon>
        <taxon>Helotiales</taxon>
        <taxon>Sclerotiniaceae</taxon>
        <taxon>Sclerotinia</taxon>
    </lineage>
</organism>
<reference evidence="2" key="1">
    <citation type="journal article" date="2011" name="PLoS Genet.">
        <title>Genomic analysis of the necrotrophic fungal pathogens Sclerotinia sclerotiorum and Botrytis cinerea.</title>
        <authorList>
            <person name="Amselem J."/>
            <person name="Cuomo C.A."/>
            <person name="van Kan J.A."/>
            <person name="Viaud M."/>
            <person name="Benito E.P."/>
            <person name="Couloux A."/>
            <person name="Coutinho P.M."/>
            <person name="de Vries R.P."/>
            <person name="Dyer P.S."/>
            <person name="Fillinger S."/>
            <person name="Fournier E."/>
            <person name="Gout L."/>
            <person name="Hahn M."/>
            <person name="Kohn L."/>
            <person name="Lapalu N."/>
            <person name="Plummer K.M."/>
            <person name="Pradier J.M."/>
            <person name="Quevillon E."/>
            <person name="Sharon A."/>
            <person name="Simon A."/>
            <person name="ten Have A."/>
            <person name="Tudzynski B."/>
            <person name="Tudzynski P."/>
            <person name="Wincker P."/>
            <person name="Andrew M."/>
            <person name="Anthouard V."/>
            <person name="Beever R.E."/>
            <person name="Beffa R."/>
            <person name="Benoit I."/>
            <person name="Bouzid O."/>
            <person name="Brault B."/>
            <person name="Chen Z."/>
            <person name="Choquer M."/>
            <person name="Collemare J."/>
            <person name="Cotton P."/>
            <person name="Danchin E.G."/>
            <person name="Da Silva C."/>
            <person name="Gautier A."/>
            <person name="Giraud C."/>
            <person name="Giraud T."/>
            <person name="Gonzalez C."/>
            <person name="Grossetete S."/>
            <person name="Guldener U."/>
            <person name="Henrissat B."/>
            <person name="Howlett B.J."/>
            <person name="Kodira C."/>
            <person name="Kretschmer M."/>
            <person name="Lappartient A."/>
            <person name="Leroch M."/>
            <person name="Levis C."/>
            <person name="Mauceli E."/>
            <person name="Neuveglise C."/>
            <person name="Oeser B."/>
            <person name="Pearson M."/>
            <person name="Poulain J."/>
            <person name="Poussereau N."/>
            <person name="Quesneville H."/>
            <person name="Rascle C."/>
            <person name="Schumacher J."/>
            <person name="Segurens B."/>
            <person name="Sexton A."/>
            <person name="Silva E."/>
            <person name="Sirven C."/>
            <person name="Soanes D.M."/>
            <person name="Talbot N.J."/>
            <person name="Templeton M."/>
            <person name="Yandava C."/>
            <person name="Yarden O."/>
            <person name="Zeng Q."/>
            <person name="Rollins J.A."/>
            <person name="Lebrun M.H."/>
            <person name="Dickman M."/>
        </authorList>
    </citation>
    <scope>NUCLEOTIDE SEQUENCE [LARGE SCALE GENOMIC DNA]</scope>
    <source>
        <strain evidence="2">ATCC 18683 / 1980 / Ss-1</strain>
    </source>
</reference>
<gene>
    <name evidence="1" type="ORF">SS1G_08719</name>
</gene>
<keyword evidence="2" id="KW-1185">Reference proteome</keyword>
<dbReference type="GeneID" id="5486394"/>
<dbReference type="Proteomes" id="UP000001312">
    <property type="component" value="Unassembled WGS sequence"/>
</dbReference>
<protein>
    <submittedName>
        <fullName evidence="1">Uncharacterized protein</fullName>
    </submittedName>
</protein>
<dbReference type="AlphaFoldDB" id="A7ETR2"/>
<dbReference type="InParanoid" id="A7ETR2"/>
<dbReference type="EMBL" id="CH476632">
    <property type="protein sequence ID" value="EDN92854.1"/>
    <property type="molecule type" value="Genomic_DNA"/>
</dbReference>
<sequence>MPVYACVCDQWETLFMCGVSSASHRSSEGAQGTSPVETNRLNPGLVTWLNRRIVA</sequence>
<evidence type="ECO:0000313" key="2">
    <source>
        <dbReference type="Proteomes" id="UP000001312"/>
    </source>
</evidence>
<proteinExistence type="predicted"/>